<keyword evidence="3 7" id="KW-0378">Hydrolase</keyword>
<evidence type="ECO:0000256" key="4">
    <source>
        <dbReference type="ARBA" id="ARBA00022837"/>
    </source>
</evidence>
<evidence type="ECO:0000256" key="3">
    <source>
        <dbReference type="ARBA" id="ARBA00022801"/>
    </source>
</evidence>
<evidence type="ECO:0000259" key="6">
    <source>
        <dbReference type="Pfam" id="PF00884"/>
    </source>
</evidence>
<sequence length="451" mass="50481" precursor="true">MLSVKPTCTIAVIFLAIPLFTSPCSSAETDRPLNVILFFADDLGSIDLNCYGSTDLNTPHIDDLAQRGVRFTQFYVASPVCSPSRAALITGRYPQRAGVPGNVPSQPGHRGMPPEQVTLGEILSGAGYKTALMGKWHLGTLPDYHPNSQGFQEFFGHKAGCIDNYSHFFYWAGPHFHDMWRNRQEHWEQGTHFSDLIVRESEQFLEANQDKPFLLYVPFNIPHYPMQAADRFREMYADLPEPRRSYAAITSHMDDAIGQIMAKVDELKLRERTLVIFLSDHGHSTEERANFGGGNAGPYRGAKFSVLEGGIRVPAIVSLPGIIPEGQTRDQVAVSIDWLPTIADYCDVTLPDRTFDGRSIKSVIHDPDAATPHPTFHWQLGHQWAVRDGDWKLVVNGNDTQHKTRLEGNDRIFLSNMAVDVTETNNIAAQHPDIVTRLTKLHKQWAAEVTP</sequence>
<dbReference type="Gene3D" id="3.40.720.10">
    <property type="entry name" value="Alkaline Phosphatase, subunit A"/>
    <property type="match status" value="1"/>
</dbReference>
<dbReference type="InterPro" id="IPR017850">
    <property type="entry name" value="Alkaline_phosphatase_core_sf"/>
</dbReference>
<gene>
    <name evidence="7" type="primary">atsA_8</name>
    <name evidence="7" type="ORF">Mal52_10130</name>
</gene>
<dbReference type="Proteomes" id="UP000319383">
    <property type="component" value="Chromosome"/>
</dbReference>
<keyword evidence="2" id="KW-0479">Metal-binding</keyword>
<dbReference type="GO" id="GO:0004065">
    <property type="term" value="F:arylsulfatase activity"/>
    <property type="evidence" value="ECO:0007669"/>
    <property type="project" value="UniProtKB-EC"/>
</dbReference>
<dbReference type="RefSeq" id="WP_145374587.1">
    <property type="nucleotide sequence ID" value="NZ_CP036276.1"/>
</dbReference>
<dbReference type="AlphaFoldDB" id="A0A517ZJ95"/>
<keyword evidence="4" id="KW-0106">Calcium</keyword>
<dbReference type="EMBL" id="CP036276">
    <property type="protein sequence ID" value="QDU42550.1"/>
    <property type="molecule type" value="Genomic_DNA"/>
</dbReference>
<dbReference type="PROSITE" id="PS00523">
    <property type="entry name" value="SULFATASE_1"/>
    <property type="match status" value="1"/>
</dbReference>
<feature type="signal peptide" evidence="5">
    <location>
        <begin position="1"/>
        <end position="27"/>
    </location>
</feature>
<dbReference type="InterPro" id="IPR000917">
    <property type="entry name" value="Sulfatase_N"/>
</dbReference>
<proteinExistence type="inferred from homology"/>
<accession>A0A517ZJ95</accession>
<evidence type="ECO:0000256" key="2">
    <source>
        <dbReference type="ARBA" id="ARBA00022723"/>
    </source>
</evidence>
<dbReference type="PANTHER" id="PTHR42693">
    <property type="entry name" value="ARYLSULFATASE FAMILY MEMBER"/>
    <property type="match status" value="1"/>
</dbReference>
<reference evidence="7 8" key="1">
    <citation type="submission" date="2019-02" db="EMBL/GenBank/DDBJ databases">
        <title>Deep-cultivation of Planctomycetes and their phenomic and genomic characterization uncovers novel biology.</title>
        <authorList>
            <person name="Wiegand S."/>
            <person name="Jogler M."/>
            <person name="Boedeker C."/>
            <person name="Pinto D."/>
            <person name="Vollmers J."/>
            <person name="Rivas-Marin E."/>
            <person name="Kohn T."/>
            <person name="Peeters S.H."/>
            <person name="Heuer A."/>
            <person name="Rast P."/>
            <person name="Oberbeckmann S."/>
            <person name="Bunk B."/>
            <person name="Jeske O."/>
            <person name="Meyerdierks A."/>
            <person name="Storesund J.E."/>
            <person name="Kallscheuer N."/>
            <person name="Luecker S."/>
            <person name="Lage O.M."/>
            <person name="Pohl T."/>
            <person name="Merkel B.J."/>
            <person name="Hornburger P."/>
            <person name="Mueller R.-W."/>
            <person name="Bruemmer F."/>
            <person name="Labrenz M."/>
            <person name="Spormann A.M."/>
            <person name="Op den Camp H."/>
            <person name="Overmann J."/>
            <person name="Amann R."/>
            <person name="Jetten M.S.M."/>
            <person name="Mascher T."/>
            <person name="Medema M.H."/>
            <person name="Devos D.P."/>
            <person name="Kaster A.-K."/>
            <person name="Ovreas L."/>
            <person name="Rohde M."/>
            <person name="Galperin M.Y."/>
            <person name="Jogler C."/>
        </authorList>
    </citation>
    <scope>NUCLEOTIDE SEQUENCE [LARGE SCALE GENOMIC DNA]</scope>
    <source>
        <strain evidence="7 8">Mal52</strain>
    </source>
</reference>
<dbReference type="SUPFAM" id="SSF53649">
    <property type="entry name" value="Alkaline phosphatase-like"/>
    <property type="match status" value="1"/>
</dbReference>
<evidence type="ECO:0000256" key="5">
    <source>
        <dbReference type="SAM" id="SignalP"/>
    </source>
</evidence>
<comment type="similarity">
    <text evidence="1">Belongs to the sulfatase family.</text>
</comment>
<feature type="chain" id="PRO_5021795296" evidence="5">
    <location>
        <begin position="28"/>
        <end position="451"/>
    </location>
</feature>
<dbReference type="EC" id="3.1.6.1" evidence="7"/>
<dbReference type="InterPro" id="IPR050738">
    <property type="entry name" value="Sulfatase"/>
</dbReference>
<keyword evidence="5" id="KW-0732">Signal</keyword>
<dbReference type="GO" id="GO:0046872">
    <property type="term" value="F:metal ion binding"/>
    <property type="evidence" value="ECO:0007669"/>
    <property type="project" value="UniProtKB-KW"/>
</dbReference>
<dbReference type="Pfam" id="PF00884">
    <property type="entry name" value="Sulfatase"/>
    <property type="match status" value="1"/>
</dbReference>
<evidence type="ECO:0000256" key="1">
    <source>
        <dbReference type="ARBA" id="ARBA00008779"/>
    </source>
</evidence>
<dbReference type="InterPro" id="IPR024607">
    <property type="entry name" value="Sulfatase_CS"/>
</dbReference>
<organism evidence="7 8">
    <name type="scientific">Symmachiella dynata</name>
    <dbReference type="NCBI Taxonomy" id="2527995"/>
    <lineage>
        <taxon>Bacteria</taxon>
        <taxon>Pseudomonadati</taxon>
        <taxon>Planctomycetota</taxon>
        <taxon>Planctomycetia</taxon>
        <taxon>Planctomycetales</taxon>
        <taxon>Planctomycetaceae</taxon>
        <taxon>Symmachiella</taxon>
    </lineage>
</organism>
<protein>
    <submittedName>
        <fullName evidence="7">Arylsulfatase</fullName>
        <ecNumber evidence="7">3.1.6.1</ecNumber>
    </submittedName>
</protein>
<evidence type="ECO:0000313" key="8">
    <source>
        <dbReference type="Proteomes" id="UP000319383"/>
    </source>
</evidence>
<name>A0A517ZJ95_9PLAN</name>
<dbReference type="KEGG" id="sdyn:Mal52_10130"/>
<dbReference type="PANTHER" id="PTHR42693:SF53">
    <property type="entry name" value="ENDO-4-O-SULFATASE"/>
    <property type="match status" value="1"/>
</dbReference>
<feature type="domain" description="Sulfatase N-terminal" evidence="6">
    <location>
        <begin position="34"/>
        <end position="347"/>
    </location>
</feature>
<keyword evidence="8" id="KW-1185">Reference proteome</keyword>
<evidence type="ECO:0000313" key="7">
    <source>
        <dbReference type="EMBL" id="QDU42550.1"/>
    </source>
</evidence>
<dbReference type="Gene3D" id="3.30.1120.10">
    <property type="match status" value="1"/>
</dbReference>